<evidence type="ECO:0000313" key="1">
    <source>
        <dbReference type="EMBL" id="BAQ16971.1"/>
    </source>
</evidence>
<accession>A0A0A8K2H9</accession>
<dbReference type="AlphaFoldDB" id="A0A0A8K2H9"/>
<dbReference type="KEGG" id="mcg:GL4_1515"/>
<dbReference type="Proteomes" id="UP000031643">
    <property type="component" value="Chromosome"/>
</dbReference>
<organism evidence="1 2">
    <name type="scientific">Methyloceanibacter caenitepidi</name>
    <dbReference type="NCBI Taxonomy" id="1384459"/>
    <lineage>
        <taxon>Bacteria</taxon>
        <taxon>Pseudomonadati</taxon>
        <taxon>Pseudomonadota</taxon>
        <taxon>Alphaproteobacteria</taxon>
        <taxon>Hyphomicrobiales</taxon>
        <taxon>Hyphomicrobiaceae</taxon>
        <taxon>Methyloceanibacter</taxon>
    </lineage>
</organism>
<reference evidence="1 2" key="1">
    <citation type="submission" date="2014-09" db="EMBL/GenBank/DDBJ databases">
        <title>Genome sequencing of Methyloceanibacter caenitepidi Gela4.</title>
        <authorList>
            <person name="Takeuchi M."/>
            <person name="Susumu S."/>
            <person name="Kamagata Y."/>
            <person name="Oshima K."/>
            <person name="Hattori M."/>
            <person name="Iwasaki W."/>
        </authorList>
    </citation>
    <scope>NUCLEOTIDE SEQUENCE [LARGE SCALE GENOMIC DNA]</scope>
    <source>
        <strain evidence="1 2">Gela4</strain>
    </source>
</reference>
<sequence length="100" mass="11398">MTDRLTRLADLAKLIQLAIDGLEDKYDTPMISNEALRLCASLQVLRDEVHPVNIEDEIAFVKRDADRKIAELREREVAELCESQTDYGPSPRICANWPTN</sequence>
<protein>
    <submittedName>
        <fullName evidence="1">Uncharacterized protein</fullName>
    </submittedName>
</protein>
<dbReference type="RefSeq" id="WP_045366215.1">
    <property type="nucleotide sequence ID" value="NZ_AP014648.1"/>
</dbReference>
<keyword evidence="2" id="KW-1185">Reference proteome</keyword>
<dbReference type="STRING" id="1384459.GL4_1515"/>
<dbReference type="EMBL" id="AP014648">
    <property type="protein sequence ID" value="BAQ16971.1"/>
    <property type="molecule type" value="Genomic_DNA"/>
</dbReference>
<dbReference type="HOGENOM" id="CLU_2302558_0_0_5"/>
<evidence type="ECO:0000313" key="2">
    <source>
        <dbReference type="Proteomes" id="UP000031643"/>
    </source>
</evidence>
<proteinExistence type="predicted"/>
<name>A0A0A8K2H9_9HYPH</name>
<gene>
    <name evidence="1" type="ORF">GL4_1515</name>
</gene>